<dbReference type="InterPro" id="IPR026739">
    <property type="entry name" value="AP_beta"/>
</dbReference>
<keyword evidence="8 11" id="KW-0472">Membrane</keyword>
<evidence type="ECO:0000256" key="9">
    <source>
        <dbReference type="ARBA" id="ARBA00023329"/>
    </source>
</evidence>
<dbReference type="PIRSF" id="PIRSF037096">
    <property type="entry name" value="AP3_complex_beta"/>
    <property type="match status" value="1"/>
</dbReference>
<keyword evidence="4 11" id="KW-0813">Transport</keyword>
<dbReference type="SMART" id="SM01355">
    <property type="entry name" value="AP3B1_C"/>
    <property type="match status" value="1"/>
</dbReference>
<keyword evidence="7" id="KW-0333">Golgi apparatus</keyword>
<dbReference type="KEGG" id="goe:100897166"/>
<evidence type="ECO:0000256" key="4">
    <source>
        <dbReference type="ARBA" id="ARBA00022448"/>
    </source>
</evidence>
<evidence type="ECO:0000256" key="2">
    <source>
        <dbReference type="ARBA" id="ARBA00004555"/>
    </source>
</evidence>
<dbReference type="PANTHER" id="PTHR11134">
    <property type="entry name" value="ADAPTOR COMPLEX SUBUNIT BETA FAMILY MEMBER"/>
    <property type="match status" value="1"/>
</dbReference>
<accession>A0AAJ7SFV3</accession>
<evidence type="ECO:0000256" key="5">
    <source>
        <dbReference type="ARBA" id="ARBA00022553"/>
    </source>
</evidence>
<sequence length="1110" mass="123367">MAASNGVYSDRGSSAVEADYASGVGGFFSSDSRKHEDLKNMLDSSKDGLKLEAMKRIIGMIAKGRDASGLFPSVVKNVVCQNIEVKKLVYVYLVRYAEEQQDLALLSISTFQRALKDPNQLIRASALRVLSSIRVNVIVPIMFLAIKDAVSDMSPYVRKTAAHAIPKLHALDPEQKDALVDVIERLLGDKTTLVVGSAVMAFEEVCPERIELIHRNYRKLCNLLVDVEEWGQVVIILMLTRYARTQFLDPNLSDVQPANGTAEHELPLDKKEPIAIDPDLRLLLRNCKPLLQSRNSAVVMAVCQLYYHLAPSSELNITTKALIRLLRSHREIQTVVLSNIATMSSMSASRKTMFEPHLKSFYVRTSDPTHIKVLKLEVLANLATETNISVVLREFQTYLQSTDMEFVQATIHCIGRVAHQIKEVADACLKGLTALLSSRNELVVAESVVVIKKLLQIESGQHNQIIRQMARLLDKIQVPMARASILWLIAEYAEPKIAPDVLRKIAKTFCQEEDIVKLQALNLASRLSLTNSQPQTKLIVQYIFNLAKYDQNYDIRDRVRFLRHLCSGNEAGTGLGRFAKKFLLASKPAPKLQSPFGGREQYQMGSLSHLINQPAAGYQELPDFPDEAPDPSVRDVTPPPTPVLTRHENRKSSKFYEDSDEEARDSSGNGSSDSSASSSSDSESDSETDSESDDSQVDGNDSNESNEEDAKPKSKHQSNGSESLSESTDDSDILRKARNLNSAKNHRNSIKGGDALRNGNNNNEKNLRNNHLSKNTTSKKIIPSDHDEVGDNNDDEEDDDDDDSSSSREDDDEEDSRQEQTKQKPQSVDLLLDLDDLEQNIPAPTLPLPMIQQTLSTITPSVKEPARIVTPVTNAVMPVLERQMLVSVQDWNGLEVLYRYTRCENIYSPKMTSLEFTFENKTNRVFEKIAIRPADGIAIEVKAAESHVALNPELSLVTTIGVDFKDSAQEVRLVLTADGASFEVRVTPPVGEIIRPVIVSQNDFEHFKKTLGGMCESSTEVSCALSPEQLREHVQRKLNVIVVEDNNVESVVSDSGKVRFAAQTMSSQCLVLIAIERSSPEGLRIIVNCERMVVGKMLLTQIKKVLQEAG</sequence>
<organism evidence="14 15">
    <name type="scientific">Galendromus occidentalis</name>
    <name type="common">western predatory mite</name>
    <dbReference type="NCBI Taxonomy" id="34638"/>
    <lineage>
        <taxon>Eukaryota</taxon>
        <taxon>Metazoa</taxon>
        <taxon>Ecdysozoa</taxon>
        <taxon>Arthropoda</taxon>
        <taxon>Chelicerata</taxon>
        <taxon>Arachnida</taxon>
        <taxon>Acari</taxon>
        <taxon>Parasitiformes</taxon>
        <taxon>Mesostigmata</taxon>
        <taxon>Gamasina</taxon>
        <taxon>Phytoseioidea</taxon>
        <taxon>Phytoseiidae</taxon>
        <taxon>Typhlodrominae</taxon>
        <taxon>Galendromus</taxon>
    </lineage>
</organism>
<comment type="subcellular location">
    <subcellularLocation>
        <location evidence="1">Cytoplasmic vesicle</location>
        <location evidence="1">Clathrin-coated vesicle membrane</location>
        <topology evidence="1">Peripheral membrane protein</topology>
        <orientation evidence="1">Cytoplasmic side</orientation>
    </subcellularLocation>
    <subcellularLocation>
        <location evidence="2">Golgi apparatus</location>
    </subcellularLocation>
</comment>
<name>A0AAJ7SFV3_9ACAR</name>
<dbReference type="Proteomes" id="UP000694867">
    <property type="component" value="Unplaced"/>
</dbReference>
<protein>
    <recommendedName>
        <fullName evidence="11">AP-3 complex subunit beta</fullName>
    </recommendedName>
</protein>
<reference evidence="15" key="1">
    <citation type="submission" date="2025-08" db="UniProtKB">
        <authorList>
            <consortium name="RefSeq"/>
        </authorList>
    </citation>
    <scope>IDENTIFICATION</scope>
</reference>
<dbReference type="GO" id="GO:0030123">
    <property type="term" value="C:AP-3 adaptor complex"/>
    <property type="evidence" value="ECO:0007669"/>
    <property type="project" value="UniProtKB-UniRule"/>
</dbReference>
<dbReference type="AlphaFoldDB" id="A0AAJ7SFV3"/>
<dbReference type="SUPFAM" id="SSF48371">
    <property type="entry name" value="ARM repeat"/>
    <property type="match status" value="1"/>
</dbReference>
<dbReference type="InterPro" id="IPR056314">
    <property type="entry name" value="AP3B1/2_C"/>
</dbReference>
<dbReference type="GO" id="GO:0005794">
    <property type="term" value="C:Golgi apparatus"/>
    <property type="evidence" value="ECO:0007669"/>
    <property type="project" value="UniProtKB-SubCell"/>
</dbReference>
<comment type="similarity">
    <text evidence="3 11">Belongs to the adaptor complexes large subunit family.</text>
</comment>
<dbReference type="Pfam" id="PF01602">
    <property type="entry name" value="Adaptin_N"/>
    <property type="match status" value="1"/>
</dbReference>
<dbReference type="Pfam" id="PF24080">
    <property type="entry name" value="AP3B1_C_2"/>
    <property type="match status" value="1"/>
</dbReference>
<keyword evidence="9" id="KW-0968">Cytoplasmic vesicle</keyword>
<gene>
    <name evidence="15" type="primary">LOC100897166</name>
</gene>
<dbReference type="FunFam" id="1.25.10.10:FF:000277">
    <property type="entry name" value="AP-3 complex subunit beta"/>
    <property type="match status" value="1"/>
</dbReference>
<dbReference type="Gene3D" id="1.25.10.10">
    <property type="entry name" value="Leucine-rich Repeat Variant"/>
    <property type="match status" value="1"/>
</dbReference>
<dbReference type="InterPro" id="IPR026740">
    <property type="entry name" value="AP3_beta"/>
</dbReference>
<keyword evidence="5" id="KW-0597">Phosphoprotein</keyword>
<evidence type="ECO:0000256" key="1">
    <source>
        <dbReference type="ARBA" id="ARBA00004145"/>
    </source>
</evidence>
<feature type="compositionally biased region" description="Acidic residues" evidence="12">
    <location>
        <begin position="790"/>
        <end position="816"/>
    </location>
</feature>
<evidence type="ECO:0000256" key="8">
    <source>
        <dbReference type="ARBA" id="ARBA00023136"/>
    </source>
</evidence>
<evidence type="ECO:0000259" key="13">
    <source>
        <dbReference type="SMART" id="SM01355"/>
    </source>
</evidence>
<dbReference type="GO" id="GO:0006886">
    <property type="term" value="P:intracellular protein transport"/>
    <property type="evidence" value="ECO:0007669"/>
    <property type="project" value="InterPro"/>
</dbReference>
<evidence type="ECO:0000313" key="14">
    <source>
        <dbReference type="Proteomes" id="UP000694867"/>
    </source>
</evidence>
<evidence type="ECO:0000256" key="12">
    <source>
        <dbReference type="SAM" id="MobiDB-lite"/>
    </source>
</evidence>
<dbReference type="CTD" id="31381"/>
<keyword evidence="14" id="KW-1185">Reference proteome</keyword>
<proteinExistence type="inferred from homology"/>
<feature type="region of interest" description="Disordered" evidence="12">
    <location>
        <begin position="618"/>
        <end position="828"/>
    </location>
</feature>
<evidence type="ECO:0000256" key="10">
    <source>
        <dbReference type="ARBA" id="ARBA00023570"/>
    </source>
</evidence>
<evidence type="ECO:0000256" key="11">
    <source>
        <dbReference type="PIRNR" id="PIRNR037096"/>
    </source>
</evidence>
<feature type="compositionally biased region" description="Acidic residues" evidence="12">
    <location>
        <begin position="682"/>
        <end position="696"/>
    </location>
</feature>
<dbReference type="InterPro" id="IPR029390">
    <property type="entry name" value="AP3B_C"/>
</dbReference>
<evidence type="ECO:0000313" key="15">
    <source>
        <dbReference type="RefSeq" id="XP_028967971.1"/>
    </source>
</evidence>
<dbReference type="GeneID" id="100897166"/>
<keyword evidence="6 11" id="KW-0653">Protein transport</keyword>
<dbReference type="GO" id="GO:0030665">
    <property type="term" value="C:clathrin-coated vesicle membrane"/>
    <property type="evidence" value="ECO:0007669"/>
    <property type="project" value="UniProtKB-SubCell"/>
</dbReference>
<evidence type="ECO:0000256" key="6">
    <source>
        <dbReference type="ARBA" id="ARBA00022927"/>
    </source>
</evidence>
<evidence type="ECO:0000256" key="7">
    <source>
        <dbReference type="ARBA" id="ARBA00023034"/>
    </source>
</evidence>
<feature type="compositionally biased region" description="Basic and acidic residues" evidence="12">
    <location>
        <begin position="645"/>
        <end position="657"/>
    </location>
</feature>
<dbReference type="Pfam" id="PF14796">
    <property type="entry name" value="AP3B1_C"/>
    <property type="match status" value="1"/>
</dbReference>
<dbReference type="InterPro" id="IPR016024">
    <property type="entry name" value="ARM-type_fold"/>
</dbReference>
<feature type="compositionally biased region" description="Low complexity" evidence="12">
    <location>
        <begin position="666"/>
        <end position="681"/>
    </location>
</feature>
<dbReference type="InterPro" id="IPR002553">
    <property type="entry name" value="Clathrin/coatomer_adapt-like_N"/>
</dbReference>
<dbReference type="InterPro" id="IPR011989">
    <property type="entry name" value="ARM-like"/>
</dbReference>
<feature type="domain" description="AP-3 complex subunit beta C-terminal" evidence="13">
    <location>
        <begin position="824"/>
        <end position="969"/>
    </location>
</feature>
<comment type="function">
    <text evidence="10">Subunit of non-clathrin- and clathrin-associated adaptor protein complex 3 (AP-3) that plays a role in protein sorting in the late-Golgi/trans-Golgi network (TGN) and/or endosomes. The AP complexes mediate both the recruitment of clathrin to membranes and the recognition of sorting signals within the cytosolic tails of transmembrane cargo molecules. AP-3 appears to be involved in the sorting of a subset of transmembrane proteins targeted to lysosomes and lysosome-related organelles. In concert with the BLOC-1 complex, AP-3 is required to target cargos into vesicles assembled at cell bodies for delivery into neurites and nerve terminals.</text>
</comment>
<evidence type="ECO:0000256" key="3">
    <source>
        <dbReference type="ARBA" id="ARBA00006613"/>
    </source>
</evidence>
<dbReference type="GO" id="GO:0016192">
    <property type="term" value="P:vesicle-mediated transport"/>
    <property type="evidence" value="ECO:0007669"/>
    <property type="project" value="InterPro"/>
</dbReference>
<dbReference type="RefSeq" id="XP_028967971.1">
    <property type="nucleotide sequence ID" value="XM_029112138.1"/>
</dbReference>